<dbReference type="GO" id="GO:0004175">
    <property type="term" value="F:endopeptidase activity"/>
    <property type="evidence" value="ECO:0007669"/>
    <property type="project" value="UniProtKB-ARBA"/>
</dbReference>
<dbReference type="InterPro" id="IPR003675">
    <property type="entry name" value="Rce1/LyrA-like_dom"/>
</dbReference>
<keyword evidence="1" id="KW-1133">Transmembrane helix</keyword>
<dbReference type="Pfam" id="PF02517">
    <property type="entry name" value="Rce1-like"/>
    <property type="match status" value="1"/>
</dbReference>
<dbReference type="AlphaFoldDB" id="A0A1G1ZTS5"/>
<proteinExistence type="predicted"/>
<feature type="transmembrane region" description="Helical" evidence="1">
    <location>
        <begin position="68"/>
        <end position="90"/>
    </location>
</feature>
<dbReference type="EMBL" id="MHJM01000014">
    <property type="protein sequence ID" value="OGY67881.1"/>
    <property type="molecule type" value="Genomic_DNA"/>
</dbReference>
<sequence length="151" mass="17823">MWVWSFFLLLIKLRCILVIHTDPLSWQHYFNLVITYLFKAGLEEWIFRVFPAFVLFEIWNFRKPQERWYKSAFVIGCILTSAAIFGLAHGFQWQSLYIQGMGGLGHWLLFLYASRMWNDNLRDKLTGFIAASVTHCLYNLAITIFFLALAN</sequence>
<evidence type="ECO:0000256" key="1">
    <source>
        <dbReference type="SAM" id="Phobius"/>
    </source>
</evidence>
<name>A0A1G1ZTS5_9BACT</name>
<evidence type="ECO:0000313" key="4">
    <source>
        <dbReference type="Proteomes" id="UP000176284"/>
    </source>
</evidence>
<gene>
    <name evidence="3" type="ORF">A3H63_01900</name>
</gene>
<evidence type="ECO:0000313" key="3">
    <source>
        <dbReference type="EMBL" id="OGY67881.1"/>
    </source>
</evidence>
<reference evidence="3 4" key="1">
    <citation type="journal article" date="2016" name="Nat. Commun.">
        <title>Thousands of microbial genomes shed light on interconnected biogeochemical processes in an aquifer system.</title>
        <authorList>
            <person name="Anantharaman K."/>
            <person name="Brown C.T."/>
            <person name="Hug L.A."/>
            <person name="Sharon I."/>
            <person name="Castelle C.J."/>
            <person name="Probst A.J."/>
            <person name="Thomas B.C."/>
            <person name="Singh A."/>
            <person name="Wilkins M.J."/>
            <person name="Karaoz U."/>
            <person name="Brodie E.L."/>
            <person name="Williams K.H."/>
            <person name="Hubbard S.S."/>
            <person name="Banfield J.F."/>
        </authorList>
    </citation>
    <scope>NUCLEOTIDE SEQUENCE [LARGE SCALE GENOMIC DNA]</scope>
</reference>
<protein>
    <recommendedName>
        <fullName evidence="2">CAAX prenyl protease 2/Lysostaphin resistance protein A-like domain-containing protein</fullName>
    </recommendedName>
</protein>
<dbReference type="Proteomes" id="UP000176284">
    <property type="component" value="Unassembled WGS sequence"/>
</dbReference>
<feature type="domain" description="CAAX prenyl protease 2/Lysostaphin resistance protein A-like" evidence="2">
    <location>
        <begin position="28"/>
        <end position="140"/>
    </location>
</feature>
<feature type="transmembrane region" description="Helical" evidence="1">
    <location>
        <begin position="45"/>
        <end position="61"/>
    </location>
</feature>
<comment type="caution">
    <text evidence="3">The sequence shown here is derived from an EMBL/GenBank/DDBJ whole genome shotgun (WGS) entry which is preliminary data.</text>
</comment>
<feature type="transmembrane region" description="Helical" evidence="1">
    <location>
        <begin position="125"/>
        <end position="150"/>
    </location>
</feature>
<feature type="transmembrane region" description="Helical" evidence="1">
    <location>
        <begin position="96"/>
        <end position="113"/>
    </location>
</feature>
<evidence type="ECO:0000259" key="2">
    <source>
        <dbReference type="Pfam" id="PF02517"/>
    </source>
</evidence>
<dbReference type="GO" id="GO:0080120">
    <property type="term" value="P:CAAX-box protein maturation"/>
    <property type="evidence" value="ECO:0007669"/>
    <property type="project" value="UniProtKB-ARBA"/>
</dbReference>
<keyword evidence="1" id="KW-0472">Membrane</keyword>
<accession>A0A1G1ZTS5</accession>
<organism evidence="3 4">
    <name type="scientific">Candidatus Harrisonbacteria bacterium RIFCSPLOWO2_02_FULL_45_10c</name>
    <dbReference type="NCBI Taxonomy" id="1798410"/>
    <lineage>
        <taxon>Bacteria</taxon>
        <taxon>Candidatus Harrisoniibacteriota</taxon>
    </lineage>
</organism>
<keyword evidence="1" id="KW-0812">Transmembrane</keyword>